<dbReference type="EMBL" id="GBRH01228466">
    <property type="protein sequence ID" value="JAD69429.1"/>
    <property type="molecule type" value="Transcribed_RNA"/>
</dbReference>
<reference evidence="1" key="1">
    <citation type="submission" date="2014-09" db="EMBL/GenBank/DDBJ databases">
        <authorList>
            <person name="Magalhaes I.L.F."/>
            <person name="Oliveira U."/>
            <person name="Santos F.R."/>
            <person name="Vidigal T.H.D.A."/>
            <person name="Brescovit A.D."/>
            <person name="Santos A.J."/>
        </authorList>
    </citation>
    <scope>NUCLEOTIDE SEQUENCE</scope>
    <source>
        <tissue evidence="1">Shoot tissue taken approximately 20 cm above the soil surface</tissue>
    </source>
</reference>
<protein>
    <submittedName>
        <fullName evidence="1">Uncharacterized protein</fullName>
    </submittedName>
</protein>
<proteinExistence type="predicted"/>
<name>A0A0A9BZD0_ARUDO</name>
<dbReference type="AlphaFoldDB" id="A0A0A9BZD0"/>
<accession>A0A0A9BZD0</accession>
<reference evidence="1" key="2">
    <citation type="journal article" date="2015" name="Data Brief">
        <title>Shoot transcriptome of the giant reed, Arundo donax.</title>
        <authorList>
            <person name="Barrero R.A."/>
            <person name="Guerrero F.D."/>
            <person name="Moolhuijzen P."/>
            <person name="Goolsby J.A."/>
            <person name="Tidwell J."/>
            <person name="Bellgard S.E."/>
            <person name="Bellgard M.I."/>
        </authorList>
    </citation>
    <scope>NUCLEOTIDE SEQUENCE</scope>
    <source>
        <tissue evidence="1">Shoot tissue taken approximately 20 cm above the soil surface</tissue>
    </source>
</reference>
<sequence>MSVPLLLHYVRCGWAGWFDCRVKIEEIL</sequence>
<evidence type="ECO:0000313" key="1">
    <source>
        <dbReference type="EMBL" id="JAD69429.1"/>
    </source>
</evidence>
<organism evidence="1">
    <name type="scientific">Arundo donax</name>
    <name type="common">Giant reed</name>
    <name type="synonym">Donax arundinaceus</name>
    <dbReference type="NCBI Taxonomy" id="35708"/>
    <lineage>
        <taxon>Eukaryota</taxon>
        <taxon>Viridiplantae</taxon>
        <taxon>Streptophyta</taxon>
        <taxon>Embryophyta</taxon>
        <taxon>Tracheophyta</taxon>
        <taxon>Spermatophyta</taxon>
        <taxon>Magnoliopsida</taxon>
        <taxon>Liliopsida</taxon>
        <taxon>Poales</taxon>
        <taxon>Poaceae</taxon>
        <taxon>PACMAD clade</taxon>
        <taxon>Arundinoideae</taxon>
        <taxon>Arundineae</taxon>
        <taxon>Arundo</taxon>
    </lineage>
</organism>